<dbReference type="InterPro" id="IPR035367">
    <property type="entry name" value="Nrap_D2"/>
</dbReference>
<feature type="domain" description="Nrap protein" evidence="8">
    <location>
        <begin position="366"/>
        <end position="525"/>
    </location>
</feature>
<name>A0A9P6EML1_9AGAR</name>
<evidence type="ECO:0000256" key="2">
    <source>
        <dbReference type="ARBA" id="ARBA00006674"/>
    </source>
</evidence>
<dbReference type="Pfam" id="PF17405">
    <property type="entry name" value="Nrap_D4"/>
    <property type="match status" value="1"/>
</dbReference>
<evidence type="ECO:0000313" key="13">
    <source>
        <dbReference type="EMBL" id="KAF9531369.1"/>
    </source>
</evidence>
<sequence length="1235" mass="137154">MAQNLKRKRAEISTPRKTARADEDSTANVSILEDTGATEEEREEVDDVEDFDHQKEQDENEAEWTGIAGNAPFFSTLARPEGATPKKAPTGEELRAIKDASDLFKSSSFKLQIDALLPNVRPKPSRAPPLEKFLFSLHASLRDISCVAAIHPLEGSRRLQKKGIAVPYPLPLPSEETNWKVAFEPPTDITLVGSWGNKICIKPKDGLKFGVDVAVEMPDSLFQEKDYMNGRFFHKRAFYLACLATTLHNSKSLNVDVSYESSGGDPRLSKLVLLPKPNSSTEDFSKLNAKVCIIPVLSQQSVIPLHRLSPTHSNLRINAISEVTVEDDVKKASYPATPVYNNALLKCLTPKPYLLTNHTLQSECAAFSDALTLLRVWANQRGFSEGLKTSVHGFESAGPLWASVLGLLLNGEEQSEGSQKSNKRRVVGKGLSSYQLFKAALEFFARHDFEKEVILIRSAHGHRYPTGSYPTGSEGVLVDASSLTNLLAGVPLGSLDLLRCEALKTLELLNQPTFSGDPFTGTFLNDWRDLPTRFDSLLRVNIVNAKPRNSRTHSIIDAGSPATSLISSLASLLREGLATRARAVAILHPSSTARPLSQAHPSNPDIVVIGIIHNPQDAFRLVDHGPAAEEQDETVLMQFRERWGDKAELRRFKDGRIGESVVWEVTTADEKAQIPSMIVRHLLQRHFGLGEDAVFGWESSFDSVLRLPSSISIAHREFGGPAGFKGALTAFDNLVKSMKALDEELPLSLLAVSPISESLRYTKVFSPVPLPTTLSSKLPLNARYVAPIKIVLEFEKSSRWPDDLKAIQSIKLAFYERLAAAITETVENLVARVVIGDGINDSPILSKSFLEIITPEGWAFHAHIWHDREALLLDKIIQGSASRLPHVVQKNAEQKTSEVNEALEAKAVYLRRFIQAPRHHRAIATLCHHYSAFSGTVRLVKRWLSSHWLLDGHVSEEMVELICASLFVTGSKTIKEDIDIEKSSQRQVPGSKERGFAMAVQFLKDWKWEEGLFIPLYGSEAEPEGQTTKLVGSMSVWKLSTEYDREGHVWAYKGPDLLVAHRIKALATATWGLLQGMDYGQLNVQGLFIHPIDDYDFIIQLDISALTRYAHNVNADSDRLAKSKYANKTQADRSLVIMPGFDPAQMLFNDLQRIYADTFKIFYDSLGGDQFGGVWDPILKEPRQFRVLGGFSSIPLKKANEKSKEKEKVMLNQDGIISEIERLGAGLIKKIILLS</sequence>
<dbReference type="InterPro" id="IPR035370">
    <property type="entry name" value="Nrap_D5"/>
</dbReference>
<organism evidence="13 14">
    <name type="scientific">Crepidotus variabilis</name>
    <dbReference type="NCBI Taxonomy" id="179855"/>
    <lineage>
        <taxon>Eukaryota</taxon>
        <taxon>Fungi</taxon>
        <taxon>Dikarya</taxon>
        <taxon>Basidiomycota</taxon>
        <taxon>Agaricomycotina</taxon>
        <taxon>Agaricomycetes</taxon>
        <taxon>Agaricomycetidae</taxon>
        <taxon>Agaricales</taxon>
        <taxon>Agaricineae</taxon>
        <taxon>Crepidotaceae</taxon>
        <taxon>Crepidotus</taxon>
    </lineage>
</organism>
<dbReference type="InterPro" id="IPR035082">
    <property type="entry name" value="Nrap_D1"/>
</dbReference>
<comment type="subcellular location">
    <subcellularLocation>
        <location evidence="1 5">Nucleus</location>
        <location evidence="1 5">Nucleolus</location>
    </subcellularLocation>
</comment>
<gene>
    <name evidence="13" type="ORF">CPB83DRAFT_809017</name>
</gene>
<dbReference type="InterPro" id="IPR035369">
    <property type="entry name" value="Nrap_D4"/>
</dbReference>
<evidence type="ECO:0000259" key="10">
    <source>
        <dbReference type="Pfam" id="PF17405"/>
    </source>
</evidence>
<evidence type="ECO:0000256" key="3">
    <source>
        <dbReference type="ARBA" id="ARBA00022884"/>
    </source>
</evidence>
<dbReference type="OrthoDB" id="10251401at2759"/>
<dbReference type="GO" id="GO:0032040">
    <property type="term" value="C:small-subunit processome"/>
    <property type="evidence" value="ECO:0007669"/>
    <property type="project" value="TreeGrafter"/>
</dbReference>
<dbReference type="InterPro" id="IPR035371">
    <property type="entry name" value="Nrap_D6"/>
</dbReference>
<dbReference type="GO" id="GO:0003723">
    <property type="term" value="F:RNA binding"/>
    <property type="evidence" value="ECO:0007669"/>
    <property type="project" value="UniProtKB-KW"/>
</dbReference>
<accession>A0A9P6EML1</accession>
<dbReference type="Proteomes" id="UP000807306">
    <property type="component" value="Unassembled WGS sequence"/>
</dbReference>
<feature type="domain" description="Nrap protein" evidence="7">
    <location>
        <begin position="211"/>
        <end position="361"/>
    </location>
</feature>
<feature type="compositionally biased region" description="Acidic residues" evidence="6">
    <location>
        <begin position="36"/>
        <end position="50"/>
    </location>
</feature>
<keyword evidence="5" id="KW-0687">Ribonucleoprotein</keyword>
<evidence type="ECO:0000259" key="12">
    <source>
        <dbReference type="Pfam" id="PF17407"/>
    </source>
</evidence>
<dbReference type="InterPro" id="IPR005554">
    <property type="entry name" value="NOL6/Upt22"/>
</dbReference>
<dbReference type="EMBL" id="MU157835">
    <property type="protein sequence ID" value="KAF9531369.1"/>
    <property type="molecule type" value="Genomic_DNA"/>
</dbReference>
<dbReference type="Pfam" id="PF17403">
    <property type="entry name" value="Nrap_D2"/>
    <property type="match status" value="1"/>
</dbReference>
<dbReference type="Pfam" id="PF17406">
    <property type="entry name" value="Nrap_D5"/>
    <property type="match status" value="1"/>
</dbReference>
<dbReference type="AlphaFoldDB" id="A0A9P6EML1"/>
<evidence type="ECO:0000313" key="14">
    <source>
        <dbReference type="Proteomes" id="UP000807306"/>
    </source>
</evidence>
<keyword evidence="5" id="KW-0698">rRNA processing</keyword>
<dbReference type="PANTHER" id="PTHR17972:SF0">
    <property type="entry name" value="NUCLEOLAR PROTEIN 6"/>
    <property type="match status" value="1"/>
</dbReference>
<keyword evidence="3 5" id="KW-0694">RNA-binding</keyword>
<dbReference type="GO" id="GO:0006409">
    <property type="term" value="P:tRNA export from nucleus"/>
    <property type="evidence" value="ECO:0007669"/>
    <property type="project" value="TreeGrafter"/>
</dbReference>
<reference evidence="13" key="1">
    <citation type="submission" date="2020-11" db="EMBL/GenBank/DDBJ databases">
        <authorList>
            <consortium name="DOE Joint Genome Institute"/>
            <person name="Ahrendt S."/>
            <person name="Riley R."/>
            <person name="Andreopoulos W."/>
            <person name="Labutti K."/>
            <person name="Pangilinan J."/>
            <person name="Ruiz-Duenas F.J."/>
            <person name="Barrasa J.M."/>
            <person name="Sanchez-Garcia M."/>
            <person name="Camarero S."/>
            <person name="Miyauchi S."/>
            <person name="Serrano A."/>
            <person name="Linde D."/>
            <person name="Babiker R."/>
            <person name="Drula E."/>
            <person name="Ayuso-Fernandez I."/>
            <person name="Pacheco R."/>
            <person name="Padilla G."/>
            <person name="Ferreira P."/>
            <person name="Barriuso J."/>
            <person name="Kellner H."/>
            <person name="Castanera R."/>
            <person name="Alfaro M."/>
            <person name="Ramirez L."/>
            <person name="Pisabarro A.G."/>
            <person name="Kuo A."/>
            <person name="Tritt A."/>
            <person name="Lipzen A."/>
            <person name="He G."/>
            <person name="Yan M."/>
            <person name="Ng V."/>
            <person name="Cullen D."/>
            <person name="Martin F."/>
            <person name="Rosso M.-N."/>
            <person name="Henrissat B."/>
            <person name="Hibbett D."/>
            <person name="Martinez A.T."/>
            <person name="Grigoriev I.V."/>
        </authorList>
    </citation>
    <scope>NUCLEOTIDE SEQUENCE</scope>
    <source>
        <strain evidence="13">CBS 506.95</strain>
    </source>
</reference>
<feature type="domain" description="Nrap protein" evidence="9">
    <location>
        <begin position="532"/>
        <end position="687"/>
    </location>
</feature>
<dbReference type="GO" id="GO:0032545">
    <property type="term" value="C:CURI complex"/>
    <property type="evidence" value="ECO:0007669"/>
    <property type="project" value="TreeGrafter"/>
</dbReference>
<feature type="domain" description="Nrap protein" evidence="10">
    <location>
        <begin position="702"/>
        <end position="928"/>
    </location>
</feature>
<dbReference type="GO" id="GO:0034456">
    <property type="term" value="C:UTP-C complex"/>
    <property type="evidence" value="ECO:0007669"/>
    <property type="project" value="TreeGrafter"/>
</dbReference>
<evidence type="ECO:0000259" key="8">
    <source>
        <dbReference type="Pfam" id="PF17403"/>
    </source>
</evidence>
<dbReference type="Gene3D" id="1.10.1410.10">
    <property type="match status" value="2"/>
</dbReference>
<dbReference type="GO" id="GO:0006364">
    <property type="term" value="P:rRNA processing"/>
    <property type="evidence" value="ECO:0007669"/>
    <property type="project" value="UniProtKB-KW"/>
</dbReference>
<comment type="similarity">
    <text evidence="2 5">Belongs to the NRAP family.</text>
</comment>
<evidence type="ECO:0000256" key="1">
    <source>
        <dbReference type="ARBA" id="ARBA00004604"/>
    </source>
</evidence>
<feature type="region of interest" description="Disordered" evidence="6">
    <location>
        <begin position="1"/>
        <end position="66"/>
    </location>
</feature>
<feature type="domain" description="Nrap protein" evidence="12">
    <location>
        <begin position="1093"/>
        <end position="1231"/>
    </location>
</feature>
<evidence type="ECO:0000256" key="5">
    <source>
        <dbReference type="RuleBase" id="RU364032"/>
    </source>
</evidence>
<comment type="caution">
    <text evidence="13">The sequence shown here is derived from an EMBL/GenBank/DDBJ whole genome shotgun (WGS) entry which is preliminary data.</text>
</comment>
<evidence type="ECO:0000259" key="9">
    <source>
        <dbReference type="Pfam" id="PF17404"/>
    </source>
</evidence>
<dbReference type="PANTHER" id="PTHR17972">
    <property type="entry name" value="NUCLEOLAR RNA-ASSOCIATED PROTEIN"/>
    <property type="match status" value="1"/>
</dbReference>
<feature type="domain" description="Nrap protein" evidence="11">
    <location>
        <begin position="930"/>
        <end position="1089"/>
    </location>
</feature>
<dbReference type="Pfam" id="PF03813">
    <property type="entry name" value="Nrap"/>
    <property type="match status" value="1"/>
</dbReference>
<dbReference type="Pfam" id="PF17407">
    <property type="entry name" value="Nrap_D6"/>
    <property type="match status" value="1"/>
</dbReference>
<dbReference type="Pfam" id="PF17404">
    <property type="entry name" value="Nrap_D3"/>
    <property type="match status" value="1"/>
</dbReference>
<keyword evidence="14" id="KW-1185">Reference proteome</keyword>
<keyword evidence="4 5" id="KW-0539">Nucleus</keyword>
<evidence type="ECO:0000259" key="11">
    <source>
        <dbReference type="Pfam" id="PF17406"/>
    </source>
</evidence>
<dbReference type="Gene3D" id="3.30.70.3030">
    <property type="match status" value="1"/>
</dbReference>
<evidence type="ECO:0000256" key="4">
    <source>
        <dbReference type="ARBA" id="ARBA00023242"/>
    </source>
</evidence>
<dbReference type="InterPro" id="IPR035368">
    <property type="entry name" value="Nrap_D3"/>
</dbReference>
<protein>
    <recommendedName>
        <fullName evidence="5">U3 small nucleolar RNA-associated protein 22</fullName>
    </recommendedName>
</protein>
<evidence type="ECO:0000256" key="6">
    <source>
        <dbReference type="SAM" id="MobiDB-lite"/>
    </source>
</evidence>
<proteinExistence type="inferred from homology"/>
<evidence type="ECO:0000259" key="7">
    <source>
        <dbReference type="Pfam" id="PF03813"/>
    </source>
</evidence>
<keyword evidence="5" id="KW-0690">Ribosome biogenesis</keyword>